<accession>A0A9W4IWG4</accession>
<name>A0A9W4IWG4_9EURO</name>
<dbReference type="EMBL" id="CAJVPD010000210">
    <property type="protein sequence ID" value="CAG8366309.1"/>
    <property type="molecule type" value="Genomic_DNA"/>
</dbReference>
<gene>
    <name evidence="1" type="ORF">PSALAMII_LOCUS4145</name>
</gene>
<protein>
    <submittedName>
        <fullName evidence="1">Uncharacterized protein</fullName>
    </submittedName>
</protein>
<evidence type="ECO:0000313" key="2">
    <source>
        <dbReference type="Proteomes" id="UP001152592"/>
    </source>
</evidence>
<sequence length="104" mass="12335">MTHMIHLNQLEPQFLDLMQNELSLEILSLEYIICDGNYYYFERLDNGNEQSGQVVSMDLTFAKLIFQMEDWFDKMVRKNSGSFTRLDCDCNRKKKPFWGCPFGC</sequence>
<reference evidence="1" key="1">
    <citation type="submission" date="2021-07" db="EMBL/GenBank/DDBJ databases">
        <authorList>
            <person name="Branca A.L. A."/>
        </authorList>
    </citation>
    <scope>NUCLEOTIDE SEQUENCE</scope>
</reference>
<dbReference type="AlphaFoldDB" id="A0A9W4IWG4"/>
<dbReference type="OrthoDB" id="2224262at2759"/>
<dbReference type="Proteomes" id="UP001152592">
    <property type="component" value="Unassembled WGS sequence"/>
</dbReference>
<organism evidence="1 2">
    <name type="scientific">Penicillium salamii</name>
    <dbReference type="NCBI Taxonomy" id="1612424"/>
    <lineage>
        <taxon>Eukaryota</taxon>
        <taxon>Fungi</taxon>
        <taxon>Dikarya</taxon>
        <taxon>Ascomycota</taxon>
        <taxon>Pezizomycotina</taxon>
        <taxon>Eurotiomycetes</taxon>
        <taxon>Eurotiomycetidae</taxon>
        <taxon>Eurotiales</taxon>
        <taxon>Aspergillaceae</taxon>
        <taxon>Penicillium</taxon>
    </lineage>
</organism>
<proteinExistence type="predicted"/>
<comment type="caution">
    <text evidence="1">The sequence shown here is derived from an EMBL/GenBank/DDBJ whole genome shotgun (WGS) entry which is preliminary data.</text>
</comment>
<evidence type="ECO:0000313" key="1">
    <source>
        <dbReference type="EMBL" id="CAG8366309.1"/>
    </source>
</evidence>